<accession>A0ABU1WCI0</accession>
<proteinExistence type="predicted"/>
<dbReference type="EMBL" id="JAVDVY010000002">
    <property type="protein sequence ID" value="MDR7135306.1"/>
    <property type="molecule type" value="Genomic_DNA"/>
</dbReference>
<protein>
    <submittedName>
        <fullName evidence="1">Uncharacterized protein</fullName>
    </submittedName>
</protein>
<comment type="caution">
    <text evidence="1">The sequence shown here is derived from an EMBL/GenBank/DDBJ whole genome shotgun (WGS) entry which is preliminary data.</text>
</comment>
<organism evidence="1 2">
    <name type="scientific">Lysobacter niastensis</name>
    <dbReference type="NCBI Taxonomy" id="380629"/>
    <lineage>
        <taxon>Bacteria</taxon>
        <taxon>Pseudomonadati</taxon>
        <taxon>Pseudomonadota</taxon>
        <taxon>Gammaproteobacteria</taxon>
        <taxon>Lysobacterales</taxon>
        <taxon>Lysobacteraceae</taxon>
        <taxon>Lysobacter</taxon>
    </lineage>
</organism>
<evidence type="ECO:0000313" key="1">
    <source>
        <dbReference type="EMBL" id="MDR7135306.1"/>
    </source>
</evidence>
<keyword evidence="2" id="KW-1185">Reference proteome</keyword>
<dbReference type="RefSeq" id="WP_310062903.1">
    <property type="nucleotide sequence ID" value="NZ_JAVDVY010000002.1"/>
</dbReference>
<sequence length="176" mass="19544">MLDSVISLLDEAALLVKSRGLGAPPDRLYEAFKLVHSSQIDRLEMVGRAISDGESMKEVLRRLSHRRVEEDTERTALLGAVRSALDNKELSAMHAFFWGLQSYFELLPLTGSGPAAEVMEHAIARAVREPESLRARGEMAHAAVLNLRAVRRAARLIANEYASIHYVGLVRRRSIG</sequence>
<gene>
    <name evidence="1" type="ORF">J2X06_002515</name>
</gene>
<name>A0ABU1WCI0_9GAMM</name>
<evidence type="ECO:0000313" key="2">
    <source>
        <dbReference type="Proteomes" id="UP001251524"/>
    </source>
</evidence>
<reference evidence="1 2" key="1">
    <citation type="submission" date="2023-07" db="EMBL/GenBank/DDBJ databases">
        <title>Sorghum-associated microbial communities from plants grown in Nebraska, USA.</title>
        <authorList>
            <person name="Schachtman D."/>
        </authorList>
    </citation>
    <scope>NUCLEOTIDE SEQUENCE [LARGE SCALE GENOMIC DNA]</scope>
    <source>
        <strain evidence="1 2">BE198</strain>
    </source>
</reference>
<dbReference type="Proteomes" id="UP001251524">
    <property type="component" value="Unassembled WGS sequence"/>
</dbReference>